<organism evidence="1 2">
    <name type="scientific">Pseudoloma neurophilia</name>
    <dbReference type="NCBI Taxonomy" id="146866"/>
    <lineage>
        <taxon>Eukaryota</taxon>
        <taxon>Fungi</taxon>
        <taxon>Fungi incertae sedis</taxon>
        <taxon>Microsporidia</taxon>
        <taxon>Pseudoloma</taxon>
    </lineage>
</organism>
<dbReference type="Proteomes" id="UP000051530">
    <property type="component" value="Unassembled WGS sequence"/>
</dbReference>
<gene>
    <name evidence="1" type="ORF">M153_1820006306</name>
</gene>
<dbReference type="VEuPathDB" id="MicrosporidiaDB:M153_1820006306"/>
<protein>
    <submittedName>
        <fullName evidence="1">Uncharacterized protein</fullName>
    </submittedName>
</protein>
<evidence type="ECO:0000313" key="2">
    <source>
        <dbReference type="Proteomes" id="UP000051530"/>
    </source>
</evidence>
<dbReference type="AlphaFoldDB" id="A0A0R0M6D7"/>
<keyword evidence="2" id="KW-1185">Reference proteome</keyword>
<proteinExistence type="predicted"/>
<reference evidence="1 2" key="1">
    <citation type="submission" date="2015-07" db="EMBL/GenBank/DDBJ databases">
        <title>The genome of Pseudoloma neurophilia, a relevant intracellular parasite of the zebrafish.</title>
        <authorList>
            <person name="Ndikumana S."/>
            <person name="Pelin A."/>
            <person name="Sanders J."/>
            <person name="Corradi N."/>
        </authorList>
    </citation>
    <scope>NUCLEOTIDE SEQUENCE [LARGE SCALE GENOMIC DNA]</scope>
    <source>
        <strain evidence="1 2">MK1</strain>
    </source>
</reference>
<dbReference type="EMBL" id="LGUB01000046">
    <property type="protein sequence ID" value="KRH94647.1"/>
    <property type="molecule type" value="Genomic_DNA"/>
</dbReference>
<comment type="caution">
    <text evidence="1">The sequence shown here is derived from an EMBL/GenBank/DDBJ whole genome shotgun (WGS) entry which is preliminary data.</text>
</comment>
<sequence>MVIINFKEINIFLLKKTFILLTVLKGLELFLTNHRILLIFKKIIEISSFFKKKQNFESFIKTHKKSSFIFSLNQ</sequence>
<name>A0A0R0M6D7_9MICR</name>
<accession>A0A0R0M6D7</accession>
<evidence type="ECO:0000313" key="1">
    <source>
        <dbReference type="EMBL" id="KRH94647.1"/>
    </source>
</evidence>